<dbReference type="UniPathway" id="UPA00098">
    <property type="reaction ID" value="UER00359"/>
</dbReference>
<evidence type="ECO:0000256" key="4">
    <source>
        <dbReference type="ARBA" id="ARBA00022679"/>
    </source>
</evidence>
<dbReference type="GO" id="GO:0003723">
    <property type="term" value="F:RNA binding"/>
    <property type="evidence" value="ECO:0007669"/>
    <property type="project" value="InterPro"/>
</dbReference>
<dbReference type="GO" id="GO:0005829">
    <property type="term" value="C:cytosol"/>
    <property type="evidence" value="ECO:0007669"/>
    <property type="project" value="TreeGrafter"/>
</dbReference>
<gene>
    <name evidence="8 10" type="primary">proB</name>
    <name evidence="10" type="ORF">ENN98_01925</name>
</gene>
<comment type="similarity">
    <text evidence="8">Belongs to the glutamate 5-kinase family.</text>
</comment>
<dbReference type="SUPFAM" id="SSF88697">
    <property type="entry name" value="PUA domain-like"/>
    <property type="match status" value="1"/>
</dbReference>
<keyword evidence="3 8" id="KW-0641">Proline biosynthesis</keyword>
<dbReference type="PROSITE" id="PS00902">
    <property type="entry name" value="GLUTAMATE_5_KINASE"/>
    <property type="match status" value="1"/>
</dbReference>
<dbReference type="NCBIfam" id="TIGR01027">
    <property type="entry name" value="proB"/>
    <property type="match status" value="1"/>
</dbReference>
<dbReference type="GO" id="GO:0004349">
    <property type="term" value="F:glutamate 5-kinase activity"/>
    <property type="evidence" value="ECO:0007669"/>
    <property type="project" value="UniProtKB-UniRule"/>
</dbReference>
<evidence type="ECO:0000256" key="2">
    <source>
        <dbReference type="ARBA" id="ARBA00022605"/>
    </source>
</evidence>
<reference evidence="10" key="1">
    <citation type="journal article" date="2020" name="mSystems">
        <title>Genome- and Community-Level Interaction Insights into Carbon Utilization and Element Cycling Functions of Hydrothermarchaeota in Hydrothermal Sediment.</title>
        <authorList>
            <person name="Zhou Z."/>
            <person name="Liu Y."/>
            <person name="Xu W."/>
            <person name="Pan J."/>
            <person name="Luo Z.H."/>
            <person name="Li M."/>
        </authorList>
    </citation>
    <scope>NUCLEOTIDE SEQUENCE [LARGE SCALE GENOMIC DNA]</scope>
    <source>
        <strain evidence="10">SpSt-1224</strain>
    </source>
</reference>
<dbReference type="InterPro" id="IPR002478">
    <property type="entry name" value="PUA"/>
</dbReference>
<evidence type="ECO:0000259" key="9">
    <source>
        <dbReference type="SMART" id="SM00359"/>
    </source>
</evidence>
<dbReference type="InterPro" id="IPR041739">
    <property type="entry name" value="G5K_ProB"/>
</dbReference>
<dbReference type="PANTHER" id="PTHR43654:SF1">
    <property type="entry name" value="ISOPENTENYL PHOSPHATE KINASE"/>
    <property type="match status" value="1"/>
</dbReference>
<dbReference type="CDD" id="cd21157">
    <property type="entry name" value="PUA_G5K"/>
    <property type="match status" value="1"/>
</dbReference>
<feature type="domain" description="PUA" evidence="9">
    <location>
        <begin position="288"/>
        <end position="371"/>
    </location>
</feature>
<dbReference type="AlphaFoldDB" id="A0A7C2TIW0"/>
<organism evidence="10">
    <name type="scientific">Desulfurivibrio alkaliphilus</name>
    <dbReference type="NCBI Taxonomy" id="427923"/>
    <lineage>
        <taxon>Bacteria</taxon>
        <taxon>Pseudomonadati</taxon>
        <taxon>Thermodesulfobacteriota</taxon>
        <taxon>Desulfobulbia</taxon>
        <taxon>Desulfobulbales</taxon>
        <taxon>Desulfobulbaceae</taxon>
        <taxon>Desulfurivibrio</taxon>
    </lineage>
</organism>
<keyword evidence="2 8" id="KW-0028">Amino-acid biosynthesis</keyword>
<evidence type="ECO:0000256" key="3">
    <source>
        <dbReference type="ARBA" id="ARBA00022650"/>
    </source>
</evidence>
<evidence type="ECO:0000313" key="10">
    <source>
        <dbReference type="EMBL" id="HET97465.1"/>
    </source>
</evidence>
<feature type="binding site" evidence="8">
    <location>
        <position position="61"/>
    </location>
    <ligand>
        <name>substrate</name>
    </ligand>
</feature>
<dbReference type="HAMAP" id="MF_00456">
    <property type="entry name" value="ProB"/>
    <property type="match status" value="1"/>
</dbReference>
<dbReference type="InterPro" id="IPR001048">
    <property type="entry name" value="Asp/Glu/Uridylate_kinase"/>
</dbReference>
<keyword evidence="7 8" id="KW-0067">ATP-binding</keyword>
<keyword evidence="1 8" id="KW-0963">Cytoplasm</keyword>
<keyword evidence="4 8" id="KW-0808">Transferase</keyword>
<feature type="binding site" evidence="8">
    <location>
        <position position="148"/>
    </location>
    <ligand>
        <name>substrate</name>
    </ligand>
</feature>
<dbReference type="InterPro" id="IPR036974">
    <property type="entry name" value="PUA_sf"/>
</dbReference>
<dbReference type="PANTHER" id="PTHR43654">
    <property type="entry name" value="GLUTAMATE 5-KINASE"/>
    <property type="match status" value="1"/>
</dbReference>
<proteinExistence type="inferred from homology"/>
<name>A0A7C2TIW0_9BACT</name>
<protein>
    <recommendedName>
        <fullName evidence="8">Glutamate 5-kinase</fullName>
        <ecNumber evidence="8">2.7.2.11</ecNumber>
    </recommendedName>
    <alternativeName>
        <fullName evidence="8">Gamma-glutamyl kinase</fullName>
        <shortName evidence="8">GK</shortName>
    </alternativeName>
</protein>
<dbReference type="InterPro" id="IPR036393">
    <property type="entry name" value="AceGlu_kinase-like_sf"/>
</dbReference>
<dbReference type="Gene3D" id="3.40.1160.10">
    <property type="entry name" value="Acetylglutamate kinase-like"/>
    <property type="match status" value="1"/>
</dbReference>
<evidence type="ECO:0000256" key="5">
    <source>
        <dbReference type="ARBA" id="ARBA00022741"/>
    </source>
</evidence>
<dbReference type="GO" id="GO:0005524">
    <property type="term" value="F:ATP binding"/>
    <property type="evidence" value="ECO:0007669"/>
    <property type="project" value="UniProtKB-KW"/>
</dbReference>
<evidence type="ECO:0000256" key="7">
    <source>
        <dbReference type="ARBA" id="ARBA00022840"/>
    </source>
</evidence>
<dbReference type="PRINTS" id="PR00474">
    <property type="entry name" value="GLU5KINASE"/>
</dbReference>
<dbReference type="Pfam" id="PF00696">
    <property type="entry name" value="AA_kinase"/>
    <property type="match status" value="1"/>
</dbReference>
<accession>A0A7C2TIW0</accession>
<dbReference type="Gene3D" id="2.30.130.10">
    <property type="entry name" value="PUA domain"/>
    <property type="match status" value="1"/>
</dbReference>
<sequence>MSEEELRQRRCHLDRARRVVVKVGSAVLTTAEGLNYPVLDSLAHQIEQLRREGREVLVVSSGAVAAGRRKLGLGNRPLLLREKQAVAAIGQSSLMRAYEKIFEQLGAKVAQVLLTHDVFSRRDRYLNARNTLFTLLQWRLVPIINENDAVSVEELRFGDNDNLAAMVTNLTEADLFVCLTDVAALYTADPALDPAARPLRTVVRIDEKIEAMAGAVRSGVGTGGMLSKLKAARIVAARGGCSFIGPGREPDILGRLFAGDEVGSFFLPEPQKMKGRKHWIAYTLRPKGFLVLDAGACRAIVQGGRSLLPSGIIEVRGSFGVGDPVHCLDQEGRALAAGLVAYDSEALRGIRGVKTSAIADILGYKGADEVIHRDNLVLIGKE</sequence>
<evidence type="ECO:0000256" key="6">
    <source>
        <dbReference type="ARBA" id="ARBA00022777"/>
    </source>
</evidence>
<dbReference type="InterPro" id="IPR005715">
    <property type="entry name" value="Glu_5kinase/COase_Synthase"/>
</dbReference>
<feature type="binding site" evidence="8">
    <location>
        <begin position="180"/>
        <end position="181"/>
    </location>
    <ligand>
        <name>ATP</name>
        <dbReference type="ChEBI" id="CHEBI:30616"/>
    </ligand>
</feature>
<keyword evidence="5 8" id="KW-0547">Nucleotide-binding</keyword>
<feature type="binding site" evidence="8">
    <location>
        <position position="22"/>
    </location>
    <ligand>
        <name>ATP</name>
        <dbReference type="ChEBI" id="CHEBI:30616"/>
    </ligand>
</feature>
<dbReference type="CDD" id="cd04242">
    <property type="entry name" value="AAK_G5K_ProB"/>
    <property type="match status" value="1"/>
</dbReference>
<dbReference type="SMART" id="SM00359">
    <property type="entry name" value="PUA"/>
    <property type="match status" value="1"/>
</dbReference>
<dbReference type="EC" id="2.7.2.11" evidence="8"/>
<dbReference type="FunFam" id="3.40.1160.10:FF:000018">
    <property type="entry name" value="Glutamate 5-kinase"/>
    <property type="match status" value="1"/>
</dbReference>
<evidence type="ECO:0000256" key="8">
    <source>
        <dbReference type="HAMAP-Rule" id="MF_00456"/>
    </source>
</evidence>
<dbReference type="InterPro" id="IPR015947">
    <property type="entry name" value="PUA-like_sf"/>
</dbReference>
<dbReference type="GO" id="GO:0055129">
    <property type="term" value="P:L-proline biosynthetic process"/>
    <property type="evidence" value="ECO:0007669"/>
    <property type="project" value="UniProtKB-UniRule"/>
</dbReference>
<keyword evidence="6 8" id="KW-0418">Kinase</keyword>
<dbReference type="InterPro" id="IPR001057">
    <property type="entry name" value="Glu/AcGlu_kinase"/>
</dbReference>
<dbReference type="Pfam" id="PF01472">
    <property type="entry name" value="PUA"/>
    <property type="match status" value="1"/>
</dbReference>
<dbReference type="Proteomes" id="UP000885986">
    <property type="component" value="Unassembled WGS sequence"/>
</dbReference>
<comment type="catalytic activity">
    <reaction evidence="8">
        <text>L-glutamate + ATP = L-glutamyl 5-phosphate + ADP</text>
        <dbReference type="Rhea" id="RHEA:14877"/>
        <dbReference type="ChEBI" id="CHEBI:29985"/>
        <dbReference type="ChEBI" id="CHEBI:30616"/>
        <dbReference type="ChEBI" id="CHEBI:58274"/>
        <dbReference type="ChEBI" id="CHEBI:456216"/>
        <dbReference type="EC" id="2.7.2.11"/>
    </reaction>
</comment>
<comment type="caution">
    <text evidence="10">The sequence shown here is derived from an EMBL/GenBank/DDBJ whole genome shotgun (WGS) entry which is preliminary data.</text>
</comment>
<dbReference type="EMBL" id="DSDS01000043">
    <property type="protein sequence ID" value="HET97465.1"/>
    <property type="molecule type" value="Genomic_DNA"/>
</dbReference>
<dbReference type="InterPro" id="IPR011529">
    <property type="entry name" value="Glu_5kinase"/>
</dbReference>
<feature type="binding site" evidence="8">
    <location>
        <position position="160"/>
    </location>
    <ligand>
        <name>substrate</name>
    </ligand>
</feature>
<dbReference type="SUPFAM" id="SSF53633">
    <property type="entry name" value="Carbamate kinase-like"/>
    <property type="match status" value="1"/>
</dbReference>
<comment type="function">
    <text evidence="8">Catalyzes the transfer of a phosphate group to glutamate to form L-glutamate 5-phosphate.</text>
</comment>
<evidence type="ECO:0000256" key="1">
    <source>
        <dbReference type="ARBA" id="ARBA00022490"/>
    </source>
</evidence>
<comment type="subcellular location">
    <subcellularLocation>
        <location evidence="8">Cytoplasm</location>
    </subcellularLocation>
</comment>
<feature type="binding site" evidence="8">
    <location>
        <begin position="222"/>
        <end position="228"/>
    </location>
    <ligand>
        <name>ATP</name>
        <dbReference type="ChEBI" id="CHEBI:30616"/>
    </ligand>
</feature>
<comment type="pathway">
    <text evidence="8">Amino-acid biosynthesis; L-proline biosynthesis; L-glutamate 5-semialdehyde from L-glutamate: step 1/2.</text>
</comment>
<dbReference type="PROSITE" id="PS50890">
    <property type="entry name" value="PUA"/>
    <property type="match status" value="1"/>
</dbReference>
<dbReference type="InterPro" id="IPR019797">
    <property type="entry name" value="Glutamate_5-kinase_CS"/>
</dbReference>
<dbReference type="PIRSF" id="PIRSF000729">
    <property type="entry name" value="GK"/>
    <property type="match status" value="1"/>
</dbReference>